<dbReference type="Proteomes" id="UP000031866">
    <property type="component" value="Chromosome"/>
</dbReference>
<reference evidence="6" key="3">
    <citation type="submission" date="2020-04" db="EMBL/GenBank/DDBJ databases">
        <authorList>
            <person name="Brown S."/>
        </authorList>
    </citation>
    <scope>NUCLEOTIDE SEQUENCE</scope>
    <source>
        <strain evidence="6">DJ015</strain>
    </source>
</reference>
<dbReference type="EMBL" id="CP010086">
    <property type="protein sequence ID" value="AJG99823.1"/>
    <property type="molecule type" value="Genomic_DNA"/>
</dbReference>
<accession>A0A0B5QSI3</accession>
<proteinExistence type="predicted"/>
<dbReference type="AlphaFoldDB" id="A0A0B5QSI3"/>
<evidence type="ECO:0000313" key="5">
    <source>
        <dbReference type="EMBL" id="AJG99823.1"/>
    </source>
</evidence>
<dbReference type="SUPFAM" id="SSF46785">
    <property type="entry name" value="Winged helix' DNA-binding domain"/>
    <property type="match status" value="1"/>
</dbReference>
<gene>
    <name evidence="6" type="ORF">HGI39_22740</name>
    <name evidence="7" type="ORF">IS491_20370</name>
    <name evidence="5" type="ORF">LF65_03260</name>
</gene>
<dbReference type="OMA" id="DECHIID"/>
<reference evidence="8" key="1">
    <citation type="submission" date="2014-12" db="EMBL/GenBank/DDBJ databases">
        <title>Genome sequence of Clostridium beijerinckii strain 59B.</title>
        <authorList>
            <person name="Little G.T."/>
            <person name="Minton N.P."/>
        </authorList>
    </citation>
    <scope>NUCLEOTIDE SEQUENCE [LARGE SCALE GENOMIC DNA]</scope>
    <source>
        <strain evidence="8">59B</strain>
    </source>
</reference>
<dbReference type="InterPro" id="IPR036388">
    <property type="entry name" value="WH-like_DNA-bd_sf"/>
</dbReference>
<dbReference type="GO" id="GO:0003677">
    <property type="term" value="F:DNA binding"/>
    <property type="evidence" value="ECO:0007669"/>
    <property type="project" value="UniProtKB-KW"/>
</dbReference>
<evidence type="ECO:0000256" key="3">
    <source>
        <dbReference type="ARBA" id="ARBA00023163"/>
    </source>
</evidence>
<dbReference type="RefSeq" id="WP_012058467.1">
    <property type="nucleotide sequence ID" value="NZ_CP010086.2"/>
</dbReference>
<organism evidence="5 8">
    <name type="scientific">Clostridium beijerinckii</name>
    <name type="common">Clostridium MP</name>
    <dbReference type="NCBI Taxonomy" id="1520"/>
    <lineage>
        <taxon>Bacteria</taxon>
        <taxon>Bacillati</taxon>
        <taxon>Bacillota</taxon>
        <taxon>Clostridia</taxon>
        <taxon>Eubacteriales</taxon>
        <taxon>Clostridiaceae</taxon>
        <taxon>Clostridium</taxon>
    </lineage>
</organism>
<feature type="domain" description="HTH hxlR-type" evidence="4">
    <location>
        <begin position="16"/>
        <end position="115"/>
    </location>
</feature>
<dbReference type="InterPro" id="IPR002577">
    <property type="entry name" value="HTH_HxlR"/>
</dbReference>
<keyword evidence="3" id="KW-0804">Transcription</keyword>
<dbReference type="Gene3D" id="1.10.10.10">
    <property type="entry name" value="Winged helix-like DNA-binding domain superfamily/Winged helix DNA-binding domain"/>
    <property type="match status" value="1"/>
</dbReference>
<keyword evidence="2" id="KW-0238">DNA-binding</keyword>
<evidence type="ECO:0000256" key="1">
    <source>
        <dbReference type="ARBA" id="ARBA00023015"/>
    </source>
</evidence>
<name>A0A0B5QSI3_CLOBE</name>
<dbReference type="Proteomes" id="UP000631418">
    <property type="component" value="Unassembled WGS sequence"/>
</dbReference>
<reference evidence="5" key="2">
    <citation type="submission" date="2016-02" db="EMBL/GenBank/DDBJ databases">
        <title>Genome sequence of Clostridium beijerinckii strain 59B.</title>
        <authorList>
            <person name="Little G.T."/>
            <person name="Minton N.P."/>
        </authorList>
    </citation>
    <scope>NUCLEOTIDE SEQUENCE</scope>
    <source>
        <strain evidence="5">NCIMB 14988</strain>
    </source>
</reference>
<dbReference type="InterPro" id="IPR036390">
    <property type="entry name" value="WH_DNA-bd_sf"/>
</dbReference>
<evidence type="ECO:0000313" key="8">
    <source>
        <dbReference type="Proteomes" id="UP000031866"/>
    </source>
</evidence>
<dbReference type="PANTHER" id="PTHR33204">
    <property type="entry name" value="TRANSCRIPTIONAL REGULATOR, MARR FAMILY"/>
    <property type="match status" value="1"/>
</dbReference>
<dbReference type="EMBL" id="JADOEF010000001">
    <property type="protein sequence ID" value="MBF7810974.1"/>
    <property type="molecule type" value="Genomic_DNA"/>
</dbReference>
<dbReference type="Pfam" id="PF01638">
    <property type="entry name" value="HxlR"/>
    <property type="match status" value="1"/>
</dbReference>
<evidence type="ECO:0000313" key="6">
    <source>
        <dbReference type="EMBL" id="MBC2477456.1"/>
    </source>
</evidence>
<dbReference type="KEGG" id="cbei:LF65_03260"/>
<dbReference type="STRING" id="1520.LF65_03260"/>
<keyword evidence="1" id="KW-0805">Transcription regulation</keyword>
<sequence>MTDQQGNKIIYYKDECHIIDALEIIGGKWRLPILFVIYRTKSIRYNELKRNIPGITNIMLTRSLQSLEEHGLVKRKEFNKIPPHVEYSLTDICKYLEPAYEVLNELGKKLSEQHSDKI</sequence>
<evidence type="ECO:0000256" key="2">
    <source>
        <dbReference type="ARBA" id="ARBA00023125"/>
    </source>
</evidence>
<evidence type="ECO:0000259" key="4">
    <source>
        <dbReference type="PROSITE" id="PS51118"/>
    </source>
</evidence>
<dbReference type="OrthoDB" id="9791143at2"/>
<protein>
    <submittedName>
        <fullName evidence="6">Helix-turn-helix transcriptional regulator</fullName>
    </submittedName>
    <submittedName>
        <fullName evidence="5">MarR family transcriptional regulator</fullName>
    </submittedName>
</protein>
<dbReference type="EMBL" id="JABAGV010000096">
    <property type="protein sequence ID" value="MBC2477456.1"/>
    <property type="molecule type" value="Genomic_DNA"/>
</dbReference>
<reference evidence="6" key="5">
    <citation type="journal article" date="2022" name="Nat. Biotechnol.">
        <title>Carbon-negative production of acetone and isopropanol by gas fermentation at industrial pilot scale.</title>
        <authorList>
            <person name="Liew F.E."/>
            <person name="Nogle R."/>
            <person name="Abdalla T."/>
            <person name="Rasor B.J."/>
            <person name="Canter C."/>
            <person name="Jensen R.O."/>
            <person name="Wang L."/>
            <person name="Strutz J."/>
            <person name="Chirania P."/>
            <person name="De Tissera S."/>
            <person name="Mueller A.P."/>
            <person name="Ruan Z."/>
            <person name="Gao A."/>
            <person name="Tran L."/>
            <person name="Engle N.L."/>
            <person name="Bromley J.C."/>
            <person name="Daniell J."/>
            <person name="Conrado R."/>
            <person name="Tschaplinski T.J."/>
            <person name="Giannone R.J."/>
            <person name="Hettich R.L."/>
            <person name="Karim A.S."/>
            <person name="Simpson S.D."/>
            <person name="Brown S.D."/>
            <person name="Leang C."/>
            <person name="Jewett M.C."/>
            <person name="Kopke M."/>
        </authorList>
    </citation>
    <scope>NUCLEOTIDE SEQUENCE</scope>
    <source>
        <strain evidence="6">DJ015</strain>
    </source>
</reference>
<dbReference type="PROSITE" id="PS51118">
    <property type="entry name" value="HTH_HXLR"/>
    <property type="match status" value="1"/>
</dbReference>
<evidence type="ECO:0000313" key="7">
    <source>
        <dbReference type="EMBL" id="MBF7810974.1"/>
    </source>
</evidence>
<dbReference type="Proteomes" id="UP001194098">
    <property type="component" value="Unassembled WGS sequence"/>
</dbReference>
<reference evidence="7" key="4">
    <citation type="submission" date="2020-11" db="EMBL/GenBank/DDBJ databases">
        <authorList>
            <person name="Thieme N."/>
            <person name="Liebl W."/>
            <person name="Zverlov V."/>
        </authorList>
    </citation>
    <scope>NUCLEOTIDE SEQUENCE</scope>
    <source>
        <strain evidence="7">NT08</strain>
    </source>
</reference>